<evidence type="ECO:0000256" key="9">
    <source>
        <dbReference type="ARBA" id="ARBA00037998"/>
    </source>
</evidence>
<dbReference type="AlphaFoldDB" id="A0A0A3I4A9"/>
<keyword evidence="8 10" id="KW-0472">Membrane</keyword>
<protein>
    <submittedName>
        <fullName evidence="11">ABC transporter permease</fullName>
    </submittedName>
</protein>
<keyword evidence="4" id="KW-0997">Cell inner membrane</keyword>
<dbReference type="eggNOG" id="COG0559">
    <property type="taxonomic scope" value="Bacteria"/>
</dbReference>
<comment type="subcellular location">
    <subcellularLocation>
        <location evidence="1">Cell membrane</location>
        <topology evidence="1">Multi-pass membrane protein</topology>
    </subcellularLocation>
</comment>
<dbReference type="GO" id="GO:0005304">
    <property type="term" value="F:L-valine transmembrane transporter activity"/>
    <property type="evidence" value="ECO:0007669"/>
    <property type="project" value="TreeGrafter"/>
</dbReference>
<evidence type="ECO:0000313" key="11">
    <source>
        <dbReference type="EMBL" id="KGR77508.1"/>
    </source>
</evidence>
<dbReference type="GO" id="GO:1903806">
    <property type="term" value="P:L-isoleucine import across plasma membrane"/>
    <property type="evidence" value="ECO:0007669"/>
    <property type="project" value="TreeGrafter"/>
</dbReference>
<feature type="transmembrane region" description="Helical" evidence="10">
    <location>
        <begin position="63"/>
        <end position="82"/>
    </location>
</feature>
<accession>A0A0A3I4A9</accession>
<dbReference type="GO" id="GO:0015190">
    <property type="term" value="F:L-leucine transmembrane transporter activity"/>
    <property type="evidence" value="ECO:0007669"/>
    <property type="project" value="TreeGrafter"/>
</dbReference>
<keyword evidence="7 10" id="KW-1133">Transmembrane helix</keyword>
<dbReference type="GO" id="GO:0015188">
    <property type="term" value="F:L-isoleucine transmembrane transporter activity"/>
    <property type="evidence" value="ECO:0007669"/>
    <property type="project" value="TreeGrafter"/>
</dbReference>
<dbReference type="RefSeq" id="WP_036188154.1">
    <property type="nucleotide sequence ID" value="NZ_AVDA01000018.1"/>
</dbReference>
<proteinExistence type="inferred from homology"/>
<dbReference type="CDD" id="cd06582">
    <property type="entry name" value="TM_PBP1_LivH_like"/>
    <property type="match status" value="1"/>
</dbReference>
<dbReference type="GO" id="GO:0005886">
    <property type="term" value="C:plasma membrane"/>
    <property type="evidence" value="ECO:0007669"/>
    <property type="project" value="UniProtKB-SubCell"/>
</dbReference>
<dbReference type="EMBL" id="JPVN01000018">
    <property type="protein sequence ID" value="KGR77508.1"/>
    <property type="molecule type" value="Genomic_DNA"/>
</dbReference>
<evidence type="ECO:0000256" key="1">
    <source>
        <dbReference type="ARBA" id="ARBA00004651"/>
    </source>
</evidence>
<keyword evidence="3" id="KW-1003">Cell membrane</keyword>
<keyword evidence="5 10" id="KW-0812">Transmembrane</keyword>
<evidence type="ECO:0000256" key="8">
    <source>
        <dbReference type="ARBA" id="ARBA00023136"/>
    </source>
</evidence>
<feature type="transmembrane region" description="Helical" evidence="10">
    <location>
        <begin position="267"/>
        <end position="285"/>
    </location>
</feature>
<keyword evidence="12" id="KW-1185">Reference proteome</keyword>
<dbReference type="InterPro" id="IPR001851">
    <property type="entry name" value="ABC_transp_permease"/>
</dbReference>
<evidence type="ECO:0000256" key="5">
    <source>
        <dbReference type="ARBA" id="ARBA00022692"/>
    </source>
</evidence>
<reference evidence="11 12" key="1">
    <citation type="submission" date="2014-02" db="EMBL/GenBank/DDBJ databases">
        <title>Draft genome sequence of Lysinibacillus manganicus DSM 26584T.</title>
        <authorList>
            <person name="Zhang F."/>
            <person name="Wang G."/>
            <person name="Zhang L."/>
        </authorList>
    </citation>
    <scope>NUCLEOTIDE SEQUENCE [LARGE SCALE GENOMIC DNA]</scope>
    <source>
        <strain evidence="11 12">DSM 26584</strain>
    </source>
</reference>
<evidence type="ECO:0000256" key="10">
    <source>
        <dbReference type="SAM" id="Phobius"/>
    </source>
</evidence>
<comment type="similarity">
    <text evidence="9">Belongs to the binding-protein-dependent transport system permease family. LivHM subfamily.</text>
</comment>
<evidence type="ECO:0000256" key="3">
    <source>
        <dbReference type="ARBA" id="ARBA00022475"/>
    </source>
</evidence>
<organism evidence="11 12">
    <name type="scientific">Ureibacillus manganicus DSM 26584</name>
    <dbReference type="NCBI Taxonomy" id="1384049"/>
    <lineage>
        <taxon>Bacteria</taxon>
        <taxon>Bacillati</taxon>
        <taxon>Bacillota</taxon>
        <taxon>Bacilli</taxon>
        <taxon>Bacillales</taxon>
        <taxon>Caryophanaceae</taxon>
        <taxon>Ureibacillus</taxon>
    </lineage>
</organism>
<dbReference type="Pfam" id="PF02653">
    <property type="entry name" value="BPD_transp_2"/>
    <property type="match status" value="1"/>
</dbReference>
<feature type="transmembrane region" description="Helical" evidence="10">
    <location>
        <begin position="136"/>
        <end position="160"/>
    </location>
</feature>
<dbReference type="InterPro" id="IPR052157">
    <property type="entry name" value="BCAA_transport_permease"/>
</dbReference>
<gene>
    <name evidence="11" type="ORF">CD29_14705</name>
</gene>
<evidence type="ECO:0000256" key="6">
    <source>
        <dbReference type="ARBA" id="ARBA00022970"/>
    </source>
</evidence>
<dbReference type="OrthoDB" id="9807115at2"/>
<keyword evidence="6" id="KW-0029">Amino-acid transport</keyword>
<dbReference type="STRING" id="1384049.CD29_14705"/>
<dbReference type="GO" id="GO:0015808">
    <property type="term" value="P:L-alanine transport"/>
    <property type="evidence" value="ECO:0007669"/>
    <property type="project" value="TreeGrafter"/>
</dbReference>
<dbReference type="GO" id="GO:0015192">
    <property type="term" value="F:L-phenylalanine transmembrane transporter activity"/>
    <property type="evidence" value="ECO:0007669"/>
    <property type="project" value="TreeGrafter"/>
</dbReference>
<evidence type="ECO:0000256" key="7">
    <source>
        <dbReference type="ARBA" id="ARBA00022989"/>
    </source>
</evidence>
<name>A0A0A3I4A9_9BACL</name>
<sequence>MLLEQIINGITLGSIYAIIALGFTLVFGVLGIINMAHGEIFMVGAFVGVTATGILGWPLWLAFIAAIVVTSILGYLLERFTLRPLRGKKGVSHLAPLISTIGVSILLENLSHHIFGAGNKPFNTSFSQISITIGSITIYLVQIVIFIISILLMIGLTIWLSKTKAGKALRATADNLETASILGVDTKKIIILTVVVASAIGGIAGILVGMAFNSVSPQMGLSMGLKGLAIIILGGMGNVKGAMVGGLILGLSETMLVAYGDSGYRDAIAFIMIIVILLLRPQGIFGSKVSQERR</sequence>
<feature type="transmembrane region" description="Helical" evidence="10">
    <location>
        <begin position="94"/>
        <end position="116"/>
    </location>
</feature>
<evidence type="ECO:0000256" key="4">
    <source>
        <dbReference type="ARBA" id="ARBA00022519"/>
    </source>
</evidence>
<feature type="transmembrane region" description="Helical" evidence="10">
    <location>
        <begin position="189"/>
        <end position="212"/>
    </location>
</feature>
<comment type="caution">
    <text evidence="11">The sequence shown here is derived from an EMBL/GenBank/DDBJ whole genome shotgun (WGS) entry which is preliminary data.</text>
</comment>
<keyword evidence="2" id="KW-0813">Transport</keyword>
<evidence type="ECO:0000256" key="2">
    <source>
        <dbReference type="ARBA" id="ARBA00022448"/>
    </source>
</evidence>
<dbReference type="Proteomes" id="UP000030416">
    <property type="component" value="Unassembled WGS sequence"/>
</dbReference>
<dbReference type="PANTHER" id="PTHR11795">
    <property type="entry name" value="BRANCHED-CHAIN AMINO ACID TRANSPORT SYSTEM PERMEASE PROTEIN LIVH"/>
    <property type="match status" value="1"/>
</dbReference>
<evidence type="ECO:0000313" key="12">
    <source>
        <dbReference type="Proteomes" id="UP000030416"/>
    </source>
</evidence>
<dbReference type="GO" id="GO:0042941">
    <property type="term" value="P:D-alanine transmembrane transport"/>
    <property type="evidence" value="ECO:0007669"/>
    <property type="project" value="TreeGrafter"/>
</dbReference>
<dbReference type="PANTHER" id="PTHR11795:SF371">
    <property type="entry name" value="HIGH-AFFINITY BRANCHED-CHAIN AMINO ACID TRANSPORT SYSTEM PERMEASE PROTEIN LIVH"/>
    <property type="match status" value="1"/>
</dbReference>
<feature type="transmembrane region" description="Helical" evidence="10">
    <location>
        <begin position="6"/>
        <end position="33"/>
    </location>
</feature>